<protein>
    <submittedName>
        <fullName evidence="3">Substrate binding domain-containing protein</fullName>
    </submittedName>
</protein>
<dbReference type="Proteomes" id="UP000832011">
    <property type="component" value="Chromosome"/>
</dbReference>
<evidence type="ECO:0000313" key="4">
    <source>
        <dbReference type="Proteomes" id="UP000832011"/>
    </source>
</evidence>
<dbReference type="Gene3D" id="3.40.190.290">
    <property type="match status" value="1"/>
</dbReference>
<evidence type="ECO:0000259" key="2">
    <source>
        <dbReference type="Pfam" id="PF03466"/>
    </source>
</evidence>
<dbReference type="PANTHER" id="PTHR30537:SF5">
    <property type="entry name" value="HTH-TYPE TRANSCRIPTIONAL ACTIVATOR TTDR-RELATED"/>
    <property type="match status" value="1"/>
</dbReference>
<dbReference type="SUPFAM" id="SSF53850">
    <property type="entry name" value="Periplasmic binding protein-like II"/>
    <property type="match status" value="1"/>
</dbReference>
<accession>A0ABY4E601</accession>
<organism evidence="3 4">
    <name type="scientific">Vitreoscilla massiliensis</name>
    <dbReference type="NCBI Taxonomy" id="1689272"/>
    <lineage>
        <taxon>Bacteria</taxon>
        <taxon>Pseudomonadati</taxon>
        <taxon>Pseudomonadota</taxon>
        <taxon>Betaproteobacteria</taxon>
        <taxon>Neisseriales</taxon>
        <taxon>Neisseriaceae</taxon>
        <taxon>Vitreoscilla</taxon>
    </lineage>
</organism>
<feature type="domain" description="LysR substrate-binding" evidence="2">
    <location>
        <begin position="17"/>
        <end position="220"/>
    </location>
</feature>
<evidence type="ECO:0000256" key="1">
    <source>
        <dbReference type="ARBA" id="ARBA00009437"/>
    </source>
</evidence>
<sequence length="224" mass="24746">MAQLYADEVLSFKHGQQQHSQQLRIGLPSVLIHHADFNRCLAAFIHAHPHAHLDLCYSDARSDLLGEGLDVVLRIGELPDSSFKAKHVFSLERVLIAQTQWLQQQTAPSTPQDLAAYAWLGLQMLPQQRAFQHVHSHDSVTVSYSAAVTADNVAAVYQLARAGVGLYTPPRFMCAADLQAGVVSEVLPLWRLRAIKVYALWPNNVAAGSLAQRFVHSLQDLQAA</sequence>
<dbReference type="InterPro" id="IPR005119">
    <property type="entry name" value="LysR_subst-bd"/>
</dbReference>
<name>A0ABY4E601_9NEIS</name>
<gene>
    <name evidence="3" type="ORF">LVJ82_04860</name>
</gene>
<dbReference type="Pfam" id="PF03466">
    <property type="entry name" value="LysR_substrate"/>
    <property type="match status" value="1"/>
</dbReference>
<dbReference type="InterPro" id="IPR058163">
    <property type="entry name" value="LysR-type_TF_proteobact-type"/>
</dbReference>
<keyword evidence="4" id="KW-1185">Reference proteome</keyword>
<dbReference type="CDD" id="cd08422">
    <property type="entry name" value="PBP2_CrgA_like"/>
    <property type="match status" value="1"/>
</dbReference>
<dbReference type="EMBL" id="CP091511">
    <property type="protein sequence ID" value="UOO90315.1"/>
    <property type="molecule type" value="Genomic_DNA"/>
</dbReference>
<comment type="similarity">
    <text evidence="1">Belongs to the LysR transcriptional regulatory family.</text>
</comment>
<evidence type="ECO:0000313" key="3">
    <source>
        <dbReference type="EMBL" id="UOO90315.1"/>
    </source>
</evidence>
<dbReference type="RefSeq" id="WP_082625572.1">
    <property type="nucleotide sequence ID" value="NZ_CABKVG010000008.1"/>
</dbReference>
<dbReference type="PANTHER" id="PTHR30537">
    <property type="entry name" value="HTH-TYPE TRANSCRIPTIONAL REGULATOR"/>
    <property type="match status" value="1"/>
</dbReference>
<reference evidence="3 4" key="1">
    <citation type="journal article" date="2022" name="Res Sq">
        <title>Evolution of multicellular longitudinally dividing oral cavity symbionts (Neisseriaceae).</title>
        <authorList>
            <person name="Nyongesa S."/>
            <person name="Weber P."/>
            <person name="Bernet E."/>
            <person name="Pullido F."/>
            <person name="Nieckarz M."/>
            <person name="Delaby M."/>
            <person name="Nieves C."/>
            <person name="Viehboeck T."/>
            <person name="Krause N."/>
            <person name="Rivera-Millot A."/>
            <person name="Nakamura A."/>
            <person name="Vischer N."/>
            <person name="VanNieuwenhze M."/>
            <person name="Brun Y."/>
            <person name="Cava F."/>
            <person name="Bulgheresi S."/>
            <person name="Veyrier F."/>
        </authorList>
    </citation>
    <scope>NUCLEOTIDE SEQUENCE [LARGE SCALE GENOMIC DNA]</scope>
    <source>
        <strain evidence="3 4">SN4</strain>
    </source>
</reference>
<proteinExistence type="inferred from homology"/>